<feature type="domain" description="Heparan-alpha-glucosaminide N-acetyltransferase catalytic" evidence="2">
    <location>
        <begin position="45"/>
        <end position="241"/>
    </location>
</feature>
<feature type="transmembrane region" description="Helical" evidence="1">
    <location>
        <begin position="358"/>
        <end position="383"/>
    </location>
</feature>
<dbReference type="InterPro" id="IPR012429">
    <property type="entry name" value="HGSNAT_cat"/>
</dbReference>
<dbReference type="KEGG" id="dez:DKM44_00545"/>
<reference evidence="3 4" key="1">
    <citation type="submission" date="2018-05" db="EMBL/GenBank/DDBJ databases">
        <title>Complete Genome Sequence of Deinococcus sp. strain 17bor-2.</title>
        <authorList>
            <person name="Srinivasan S."/>
        </authorList>
    </citation>
    <scope>NUCLEOTIDE SEQUENCE [LARGE SCALE GENOMIC DNA]</scope>
    <source>
        <strain evidence="3 4">17bor-2</strain>
    </source>
</reference>
<evidence type="ECO:0000313" key="4">
    <source>
        <dbReference type="Proteomes" id="UP000245368"/>
    </source>
</evidence>
<dbReference type="PANTHER" id="PTHR31061:SF24">
    <property type="entry name" value="LD22376P"/>
    <property type="match status" value="1"/>
</dbReference>
<keyword evidence="4" id="KW-1185">Reference proteome</keyword>
<evidence type="ECO:0000256" key="1">
    <source>
        <dbReference type="SAM" id="Phobius"/>
    </source>
</evidence>
<feature type="transmembrane region" description="Helical" evidence="1">
    <location>
        <begin position="245"/>
        <end position="262"/>
    </location>
</feature>
<evidence type="ECO:0000313" key="3">
    <source>
        <dbReference type="EMBL" id="AWN21910.1"/>
    </source>
</evidence>
<proteinExistence type="predicted"/>
<feature type="transmembrane region" description="Helical" evidence="1">
    <location>
        <begin position="277"/>
        <end position="296"/>
    </location>
</feature>
<keyword evidence="1" id="KW-1133">Transmembrane helix</keyword>
<feature type="transmembrane region" description="Helical" evidence="1">
    <location>
        <begin position="148"/>
        <end position="167"/>
    </location>
</feature>
<dbReference type="Pfam" id="PF07786">
    <property type="entry name" value="HGSNAT_cat"/>
    <property type="match status" value="1"/>
</dbReference>
<feature type="transmembrane region" description="Helical" evidence="1">
    <location>
        <begin position="207"/>
        <end position="233"/>
    </location>
</feature>
<protein>
    <submittedName>
        <fullName evidence="3">DUF5009 domain-containing protein</fullName>
    </submittedName>
</protein>
<gene>
    <name evidence="3" type="ORF">DKM44_00545</name>
</gene>
<feature type="transmembrane region" description="Helical" evidence="1">
    <location>
        <begin position="52"/>
        <end position="71"/>
    </location>
</feature>
<keyword evidence="1" id="KW-0472">Membrane</keyword>
<accession>A0A2Z3JEU2</accession>
<name>A0A2Z3JEU2_9DEIO</name>
<keyword evidence="1" id="KW-0812">Transmembrane</keyword>
<organism evidence="3 4">
    <name type="scientific">Deinococcus irradiatisoli</name>
    <dbReference type="NCBI Taxonomy" id="2202254"/>
    <lineage>
        <taxon>Bacteria</taxon>
        <taxon>Thermotogati</taxon>
        <taxon>Deinococcota</taxon>
        <taxon>Deinococci</taxon>
        <taxon>Deinococcales</taxon>
        <taxon>Deinococcaceae</taxon>
        <taxon>Deinococcus</taxon>
    </lineage>
</organism>
<feature type="transmembrane region" description="Helical" evidence="1">
    <location>
        <begin position="91"/>
        <end position="113"/>
    </location>
</feature>
<feature type="transmembrane region" description="Helical" evidence="1">
    <location>
        <begin position="174"/>
        <end position="195"/>
    </location>
</feature>
<dbReference type="PANTHER" id="PTHR31061">
    <property type="entry name" value="LD22376P"/>
    <property type="match status" value="1"/>
</dbReference>
<dbReference type="EMBL" id="CP029494">
    <property type="protein sequence ID" value="AWN21910.1"/>
    <property type="molecule type" value="Genomic_DNA"/>
</dbReference>
<feature type="transmembrane region" description="Helical" evidence="1">
    <location>
        <begin position="317"/>
        <end position="338"/>
    </location>
</feature>
<dbReference type="AlphaFoldDB" id="A0A2Z3JEU2"/>
<dbReference type="OrthoDB" id="9788724at2"/>
<dbReference type="Proteomes" id="UP000245368">
    <property type="component" value="Chromosome"/>
</dbReference>
<sequence>MSVPSSEPAESTSAGWPENAVPAETALTASAANQVGAGPLTRPRRLVALDGWRGLTILLMLLVNNVALGRYTPAQLVHAAWDGGLTLTDLVFPWFLFCAGAALPFSLGSGAGERWWPDRATVSKLVQRAVPLYLVGALLTSVENQAPTWGLGVLQLIALASLCAGLLTRLPARWRLGAALALLLAYRLFLLSAPFTESDNAVQRLNALFLSAIGLRGLTSVVPATALVLLGSVAAQPLKNRSREIPLLLGLGAALTLSGWLLADTLGFNKSVWTPCYILYSAGLGTLGLLTLYLIGDTQRGRFDWLLSPLTVAGRNSLFAYVAPILLKLWILNVWQVGWTGERRSILASLLVLAQRQFGIQAGGWLYSLGYVAAVWLALWVLARRNFIWKL</sequence>
<evidence type="ECO:0000259" key="2">
    <source>
        <dbReference type="Pfam" id="PF07786"/>
    </source>
</evidence>